<dbReference type="Proteomes" id="UP000236742">
    <property type="component" value="Unassembled WGS sequence"/>
</dbReference>
<gene>
    <name evidence="1" type="ORF">SAMN05421751_11167</name>
</gene>
<proteinExistence type="predicted"/>
<sequence length="31" mass="3192">MGRETIVRVTQAGKTRLAAGLHPAEGLEDGG</sequence>
<organism evidence="1 2">
    <name type="scientific">Jhaorihella thermophila</name>
    <dbReference type="NCBI Taxonomy" id="488547"/>
    <lineage>
        <taxon>Bacteria</taxon>
        <taxon>Pseudomonadati</taxon>
        <taxon>Pseudomonadota</taxon>
        <taxon>Alphaproteobacteria</taxon>
        <taxon>Rhodobacterales</taxon>
        <taxon>Paracoccaceae</taxon>
        <taxon>Jhaorihella</taxon>
    </lineage>
</organism>
<evidence type="ECO:0000313" key="2">
    <source>
        <dbReference type="Proteomes" id="UP000236742"/>
    </source>
</evidence>
<keyword evidence="2" id="KW-1185">Reference proteome</keyword>
<protein>
    <submittedName>
        <fullName evidence="1">Uncharacterized protein</fullName>
    </submittedName>
</protein>
<evidence type="ECO:0000313" key="1">
    <source>
        <dbReference type="EMBL" id="SEG11797.1"/>
    </source>
</evidence>
<dbReference type="EMBL" id="FNVD01000011">
    <property type="protein sequence ID" value="SEG11797.1"/>
    <property type="molecule type" value="Genomic_DNA"/>
</dbReference>
<reference evidence="1 2" key="1">
    <citation type="submission" date="2016-10" db="EMBL/GenBank/DDBJ databases">
        <authorList>
            <person name="de Groot N.N."/>
        </authorList>
    </citation>
    <scope>NUCLEOTIDE SEQUENCE [LARGE SCALE GENOMIC DNA]</scope>
    <source>
        <strain evidence="1 2">DSM 23413</strain>
    </source>
</reference>
<name>A0A1H5XKD1_9RHOB</name>
<accession>A0A1H5XKD1</accession>
<dbReference type="AlphaFoldDB" id="A0A1H5XKD1"/>